<evidence type="ECO:0000313" key="2">
    <source>
        <dbReference type="EMBL" id="CAD6511891.1"/>
    </source>
</evidence>
<keyword evidence="3" id="KW-1185">Reference proteome</keyword>
<sequence length="56" mass="6612">MELTVNVLMQIICRIFLFQMRVKWIFDVIFGLFFVVRIVGLISYCEDFIAFAAECV</sequence>
<keyword evidence="1" id="KW-0812">Transmembrane</keyword>
<accession>A0ABN7HH76</accession>
<gene>
    <name evidence="2" type="ORF">LMG27952_00539</name>
</gene>
<evidence type="ECO:0000256" key="1">
    <source>
        <dbReference type="SAM" id="Phobius"/>
    </source>
</evidence>
<evidence type="ECO:0000313" key="3">
    <source>
        <dbReference type="Proteomes" id="UP000656319"/>
    </source>
</evidence>
<dbReference type="Proteomes" id="UP000656319">
    <property type="component" value="Unassembled WGS sequence"/>
</dbReference>
<reference evidence="2 3" key="1">
    <citation type="submission" date="2020-10" db="EMBL/GenBank/DDBJ databases">
        <authorList>
            <person name="Peeters C."/>
        </authorList>
    </citation>
    <scope>NUCLEOTIDE SEQUENCE [LARGE SCALE GENOMIC DNA]</scope>
    <source>
        <strain evidence="2 3">LMG 27952</strain>
    </source>
</reference>
<organism evidence="2 3">
    <name type="scientific">Paraburkholderia hiiakae</name>
    <dbReference type="NCBI Taxonomy" id="1081782"/>
    <lineage>
        <taxon>Bacteria</taxon>
        <taxon>Pseudomonadati</taxon>
        <taxon>Pseudomonadota</taxon>
        <taxon>Betaproteobacteria</taxon>
        <taxon>Burkholderiales</taxon>
        <taxon>Burkholderiaceae</taxon>
        <taxon>Paraburkholderia</taxon>
    </lineage>
</organism>
<keyword evidence="1" id="KW-1133">Transmembrane helix</keyword>
<keyword evidence="1" id="KW-0472">Membrane</keyword>
<dbReference type="EMBL" id="CAJHCQ010000001">
    <property type="protein sequence ID" value="CAD6511891.1"/>
    <property type="molecule type" value="Genomic_DNA"/>
</dbReference>
<proteinExistence type="predicted"/>
<comment type="caution">
    <text evidence="2">The sequence shown here is derived from an EMBL/GenBank/DDBJ whole genome shotgun (WGS) entry which is preliminary data.</text>
</comment>
<feature type="transmembrane region" description="Helical" evidence="1">
    <location>
        <begin position="24"/>
        <end position="44"/>
    </location>
</feature>
<protein>
    <submittedName>
        <fullName evidence="2">Uncharacterized protein</fullName>
    </submittedName>
</protein>
<name>A0ABN7HH76_9BURK</name>